<gene>
    <name evidence="1" type="ORF">EPIR_3316</name>
</gene>
<dbReference type="Proteomes" id="UP000018217">
    <property type="component" value="Unassembled WGS sequence"/>
</dbReference>
<evidence type="ECO:0000313" key="2">
    <source>
        <dbReference type="Proteomes" id="UP000018217"/>
    </source>
</evidence>
<dbReference type="AlphaFoldDB" id="V5ZCK0"/>
<accession>V5ZCK0</accession>
<name>V5ZCK0_9GAMM</name>
<keyword evidence="2" id="KW-1185">Reference proteome</keyword>
<reference evidence="1 2" key="1">
    <citation type="journal article" date="2013" name="Syst. Appl. Microbiol.">
        <title>Phylogenetic position and virulence apparatus of the pear flower necrosis pathogen Erwinia piriflorinigrans CFBP 5888T as assessed by comparative genomics.</title>
        <authorList>
            <person name="Smits T.H."/>
            <person name="Rezzonico F."/>
            <person name="Lopez M.M."/>
            <person name="Blom J."/>
            <person name="Goesmann A."/>
            <person name="Frey J.E."/>
            <person name="Duffy B."/>
        </authorList>
    </citation>
    <scope>NUCLEOTIDE SEQUENCE [LARGE SCALE GENOMIC DNA]</scope>
    <source>
        <strain evidence="2">CFBP5888</strain>
    </source>
</reference>
<sequence>MKKNNPPHIFTSSFIEGENAAFYIQHIISCH</sequence>
<protein>
    <submittedName>
        <fullName evidence="1">Uncharacterized protein</fullName>
    </submittedName>
</protein>
<dbReference type="EMBL" id="CAHS01000021">
    <property type="protein sequence ID" value="CCG88679.1"/>
    <property type="molecule type" value="Genomic_DNA"/>
</dbReference>
<organism evidence="1 2">
    <name type="scientific">Erwinia piriflorinigrans CFBP 5888</name>
    <dbReference type="NCBI Taxonomy" id="1161919"/>
    <lineage>
        <taxon>Bacteria</taxon>
        <taxon>Pseudomonadati</taxon>
        <taxon>Pseudomonadota</taxon>
        <taxon>Gammaproteobacteria</taxon>
        <taxon>Enterobacterales</taxon>
        <taxon>Erwiniaceae</taxon>
        <taxon>Erwinia</taxon>
    </lineage>
</organism>
<comment type="caution">
    <text evidence="1">The sequence shown here is derived from an EMBL/GenBank/DDBJ whole genome shotgun (WGS) entry which is preliminary data.</text>
</comment>
<evidence type="ECO:0000313" key="1">
    <source>
        <dbReference type="EMBL" id="CCG88679.1"/>
    </source>
</evidence>
<dbReference type="STRING" id="1161919.EPIR_3316"/>
<proteinExistence type="predicted"/>